<reference evidence="1 2" key="1">
    <citation type="submission" date="2015-07" db="EMBL/GenBank/DDBJ databases">
        <title>Genome analysis of myxobacterium Chondromyces crocatus Cm c5 reveals a high potential for natural compound synthesis and the genetic basis for the loss of fruiting body formation.</title>
        <authorList>
            <person name="Zaburannyi N."/>
            <person name="Bunk B."/>
            <person name="Maier J."/>
            <person name="Overmann J."/>
            <person name="Mueller R."/>
        </authorList>
    </citation>
    <scope>NUCLEOTIDE SEQUENCE [LARGE SCALE GENOMIC DNA]</scope>
    <source>
        <strain evidence="1 2">Cm c5</strain>
    </source>
</reference>
<dbReference type="NCBIfam" id="TIGR02807">
    <property type="entry name" value="cas6_cmx6"/>
    <property type="match status" value="1"/>
</dbReference>
<dbReference type="STRING" id="52.CMC5_052700"/>
<dbReference type="KEGG" id="ccro:CMC5_052700"/>
<protein>
    <recommendedName>
        <fullName evidence="3">Type I-MYXAN CRISPR-associated protein Cas6/Cmx6</fullName>
    </recommendedName>
</protein>
<dbReference type="AlphaFoldDB" id="A0A0K1EJT7"/>
<keyword evidence="2" id="KW-1185">Reference proteome</keyword>
<dbReference type="Proteomes" id="UP000067626">
    <property type="component" value="Chromosome"/>
</dbReference>
<name>A0A0K1EJT7_CHOCO</name>
<dbReference type="EMBL" id="CP012159">
    <property type="protein sequence ID" value="AKT41109.1"/>
    <property type="molecule type" value="Genomic_DNA"/>
</dbReference>
<accession>A0A0K1EJT7</accession>
<evidence type="ECO:0008006" key="3">
    <source>
        <dbReference type="Google" id="ProtNLM"/>
    </source>
</evidence>
<dbReference type="Pfam" id="PF09559">
    <property type="entry name" value="Cas6"/>
    <property type="match status" value="1"/>
</dbReference>
<evidence type="ECO:0000313" key="2">
    <source>
        <dbReference type="Proteomes" id="UP000067626"/>
    </source>
</evidence>
<evidence type="ECO:0000313" key="1">
    <source>
        <dbReference type="EMBL" id="AKT41109.1"/>
    </source>
</evidence>
<dbReference type="PATRIC" id="fig|52.7.peg.5829"/>
<proteinExistence type="predicted"/>
<organism evidence="1 2">
    <name type="scientific">Chondromyces crocatus</name>
    <dbReference type="NCBI Taxonomy" id="52"/>
    <lineage>
        <taxon>Bacteria</taxon>
        <taxon>Pseudomonadati</taxon>
        <taxon>Myxococcota</taxon>
        <taxon>Polyangia</taxon>
        <taxon>Polyangiales</taxon>
        <taxon>Polyangiaceae</taxon>
        <taxon>Chondromyces</taxon>
    </lineage>
</organism>
<gene>
    <name evidence="1" type="ORF">CMC5_052700</name>
</gene>
<sequence>MISDIPPRVDISFRLAAKLAPLDHGYALFSALCRLLGDLHGAEWLAVHPLPGTPRPDGLLAVDGRRGLRLRVDPAQIPRVLPLAGKWLDIGGHAARVGVSSVFPLASASTLRARLVTIKGFLEPEPFLEALQRQLDAMGVAGRPTAGRRRVLDVANDKVVGFGVELHGLTEDGALRVQALGLGGRRRMGCGVFVPATVDEASAGREHAS</sequence>
<dbReference type="InterPro" id="IPR014174">
    <property type="entry name" value="CRISPR-assoc_prot_Cas6/Cmx6"/>
</dbReference>